<gene>
    <name evidence="2" type="ORF">J5N97_024576</name>
</gene>
<proteinExistence type="predicted"/>
<dbReference type="EMBL" id="JAGGNH010000007">
    <property type="protein sequence ID" value="KAJ0967659.1"/>
    <property type="molecule type" value="Genomic_DNA"/>
</dbReference>
<accession>A0A9D5C795</accession>
<evidence type="ECO:0000256" key="1">
    <source>
        <dbReference type="SAM" id="MobiDB-lite"/>
    </source>
</evidence>
<organism evidence="2 3">
    <name type="scientific">Dioscorea zingiberensis</name>
    <dbReference type="NCBI Taxonomy" id="325984"/>
    <lineage>
        <taxon>Eukaryota</taxon>
        <taxon>Viridiplantae</taxon>
        <taxon>Streptophyta</taxon>
        <taxon>Embryophyta</taxon>
        <taxon>Tracheophyta</taxon>
        <taxon>Spermatophyta</taxon>
        <taxon>Magnoliopsida</taxon>
        <taxon>Liliopsida</taxon>
        <taxon>Dioscoreales</taxon>
        <taxon>Dioscoreaceae</taxon>
        <taxon>Dioscorea</taxon>
    </lineage>
</organism>
<name>A0A9D5C795_9LILI</name>
<feature type="region of interest" description="Disordered" evidence="1">
    <location>
        <begin position="30"/>
        <end position="50"/>
    </location>
</feature>
<feature type="compositionally biased region" description="Low complexity" evidence="1">
    <location>
        <begin position="31"/>
        <end position="49"/>
    </location>
</feature>
<dbReference type="AlphaFoldDB" id="A0A9D5C795"/>
<reference evidence="2" key="2">
    <citation type="journal article" date="2022" name="Hortic Res">
        <title>The genome of Dioscorea zingiberensis sheds light on the biosynthesis, origin and evolution of the medicinally important diosgenin saponins.</title>
        <authorList>
            <person name="Li Y."/>
            <person name="Tan C."/>
            <person name="Li Z."/>
            <person name="Guo J."/>
            <person name="Li S."/>
            <person name="Chen X."/>
            <person name="Wang C."/>
            <person name="Dai X."/>
            <person name="Yang H."/>
            <person name="Song W."/>
            <person name="Hou L."/>
            <person name="Xu J."/>
            <person name="Tong Z."/>
            <person name="Xu A."/>
            <person name="Yuan X."/>
            <person name="Wang W."/>
            <person name="Yang Q."/>
            <person name="Chen L."/>
            <person name="Sun Z."/>
            <person name="Wang K."/>
            <person name="Pan B."/>
            <person name="Chen J."/>
            <person name="Bao Y."/>
            <person name="Liu F."/>
            <person name="Qi X."/>
            <person name="Gang D.R."/>
            <person name="Wen J."/>
            <person name="Li J."/>
        </authorList>
    </citation>
    <scope>NUCLEOTIDE SEQUENCE</scope>
    <source>
        <strain evidence="2">Dzin_1.0</strain>
    </source>
</reference>
<comment type="caution">
    <text evidence="2">The sequence shown here is derived from an EMBL/GenBank/DDBJ whole genome shotgun (WGS) entry which is preliminary data.</text>
</comment>
<evidence type="ECO:0000313" key="2">
    <source>
        <dbReference type="EMBL" id="KAJ0967659.1"/>
    </source>
</evidence>
<protein>
    <submittedName>
        <fullName evidence="2">Uncharacterized protein</fullName>
    </submittedName>
</protein>
<keyword evidence="3" id="KW-1185">Reference proteome</keyword>
<evidence type="ECO:0000313" key="3">
    <source>
        <dbReference type="Proteomes" id="UP001085076"/>
    </source>
</evidence>
<reference evidence="2" key="1">
    <citation type="submission" date="2021-03" db="EMBL/GenBank/DDBJ databases">
        <authorList>
            <person name="Li Z."/>
            <person name="Yang C."/>
        </authorList>
    </citation>
    <scope>NUCLEOTIDE SEQUENCE</scope>
    <source>
        <strain evidence="2">Dzin_1.0</strain>
        <tissue evidence="2">Leaf</tissue>
    </source>
</reference>
<dbReference type="Proteomes" id="UP001085076">
    <property type="component" value="Miscellaneous, Linkage group lg07"/>
</dbReference>
<sequence length="106" mass="11404">MSRNPYRSVYSRENQQILISGLSLGGKTFPNSLSTSSSSSTRSQNSAQALRLRGRSPFIHRPSSLDLQDPLIPSLGAHPSPPALHSGDEMELLGLTGSSLCSMLHK</sequence>